<organism evidence="1 2">
    <name type="scientific">Capsella rubella</name>
    <dbReference type="NCBI Taxonomy" id="81985"/>
    <lineage>
        <taxon>Eukaryota</taxon>
        <taxon>Viridiplantae</taxon>
        <taxon>Streptophyta</taxon>
        <taxon>Embryophyta</taxon>
        <taxon>Tracheophyta</taxon>
        <taxon>Spermatophyta</taxon>
        <taxon>Magnoliopsida</taxon>
        <taxon>eudicotyledons</taxon>
        <taxon>Gunneridae</taxon>
        <taxon>Pentapetalae</taxon>
        <taxon>rosids</taxon>
        <taxon>malvids</taxon>
        <taxon>Brassicales</taxon>
        <taxon>Brassicaceae</taxon>
        <taxon>Camelineae</taxon>
        <taxon>Capsella</taxon>
    </lineage>
</organism>
<dbReference type="Proteomes" id="UP000029121">
    <property type="component" value="Unassembled WGS sequence"/>
</dbReference>
<accession>R0GE32</accession>
<dbReference type="PANTHER" id="PTHR46932:SF12">
    <property type="entry name" value="HEAVY METAL-ASSOCIATED ISOPRENYLATED PLANT PROTEIN 47"/>
    <property type="match status" value="1"/>
</dbReference>
<gene>
    <name evidence="1" type="ORF">CARUB_v10021383mg</name>
</gene>
<name>R0GE32_9BRAS</name>
<proteinExistence type="predicted"/>
<protein>
    <recommendedName>
        <fullName evidence="3">HMA domain-containing protein</fullName>
    </recommendedName>
</protein>
<dbReference type="AlphaFoldDB" id="R0GE32"/>
<evidence type="ECO:0008006" key="3">
    <source>
        <dbReference type="Google" id="ProtNLM"/>
    </source>
</evidence>
<dbReference type="Gene3D" id="3.30.70.100">
    <property type="match status" value="1"/>
</dbReference>
<dbReference type="eggNOG" id="KOG1603">
    <property type="taxonomic scope" value="Eukaryota"/>
</dbReference>
<evidence type="ECO:0000313" key="2">
    <source>
        <dbReference type="Proteomes" id="UP000029121"/>
    </source>
</evidence>
<dbReference type="EMBL" id="KB870806">
    <property type="protein sequence ID" value="EOA33891.1"/>
    <property type="molecule type" value="Genomic_DNA"/>
</dbReference>
<dbReference type="PANTHER" id="PTHR46932">
    <property type="entry name" value="HEAVY METAL-ASSOCIATED ISOPRENYLATED PLANT PROTEIN 47"/>
    <property type="match status" value="1"/>
</dbReference>
<evidence type="ECO:0000313" key="1">
    <source>
        <dbReference type="EMBL" id="EOA33891.1"/>
    </source>
</evidence>
<dbReference type="STRING" id="81985.R0GE32"/>
<reference evidence="2" key="1">
    <citation type="journal article" date="2013" name="Nat. Genet.">
        <title>The Capsella rubella genome and the genomic consequences of rapid mating system evolution.</title>
        <authorList>
            <person name="Slotte T."/>
            <person name="Hazzouri K.M."/>
            <person name="Agren J.A."/>
            <person name="Koenig D."/>
            <person name="Maumus F."/>
            <person name="Guo Y.L."/>
            <person name="Steige K."/>
            <person name="Platts A.E."/>
            <person name="Escobar J.S."/>
            <person name="Newman L.K."/>
            <person name="Wang W."/>
            <person name="Mandakova T."/>
            <person name="Vello E."/>
            <person name="Smith L.M."/>
            <person name="Henz S.R."/>
            <person name="Steffen J."/>
            <person name="Takuno S."/>
            <person name="Brandvain Y."/>
            <person name="Coop G."/>
            <person name="Andolfatto P."/>
            <person name="Hu T.T."/>
            <person name="Blanchette M."/>
            <person name="Clark R.M."/>
            <person name="Quesneville H."/>
            <person name="Nordborg M."/>
            <person name="Gaut B.S."/>
            <person name="Lysak M.A."/>
            <person name="Jenkins J."/>
            <person name="Grimwood J."/>
            <person name="Chapman J."/>
            <person name="Prochnik S."/>
            <person name="Shu S."/>
            <person name="Rokhsar D."/>
            <person name="Schmutz J."/>
            <person name="Weigel D."/>
            <person name="Wright S.I."/>
        </authorList>
    </citation>
    <scope>NUCLEOTIDE SEQUENCE [LARGE SCALE GENOMIC DNA]</scope>
    <source>
        <strain evidence="2">cv. Monte Gargano</strain>
    </source>
</reference>
<keyword evidence="2" id="KW-1185">Reference proteome</keyword>
<dbReference type="InterPro" id="IPR042885">
    <property type="entry name" value="HIPP47/16"/>
</dbReference>
<sequence>MKKMVVMITVYDEGSKEKVMRAVASCSGITSINVESKEGNLMVSVIGDFDEMQILTKLKRKWRSAKMVTFGTYDPKKEAEAAAAAERKKKEESERATMDALYRSHHETPHCPIHHHSTVVCEHDHNGCVIL</sequence>